<evidence type="ECO:0000256" key="2">
    <source>
        <dbReference type="ARBA" id="ARBA00022771"/>
    </source>
</evidence>
<dbReference type="Pfam" id="PF04434">
    <property type="entry name" value="SWIM"/>
    <property type="match status" value="1"/>
</dbReference>
<evidence type="ECO:0000256" key="4">
    <source>
        <dbReference type="PROSITE-ProRule" id="PRU00325"/>
    </source>
</evidence>
<dbReference type="InterPro" id="IPR007527">
    <property type="entry name" value="Znf_SWIM"/>
</dbReference>
<dbReference type="EMBL" id="JAMSHJ010000004">
    <property type="protein sequence ID" value="KAI5416382.1"/>
    <property type="molecule type" value="Genomic_DNA"/>
</dbReference>
<sequence length="413" mass="48581">MKRWVGAHTCHRVLNNSSSNSKWIAKIVAARMTSSDVIKIHDIVVDIKSIYFVGITMNRAWKTKQISKALVESDATKQYTLLCRYSVELRRVNSWNNCKINVIRVGAIIQPRFESFYFFFNGLKGFTISCRPFIGVDECHLKKKYGGILLIDVGRDPNDQYYPLAFGVCETETKKSLRWFPTLLLEDIGQEKRWVFIFDHKRNSSLRERVDRWKHRIMRIPRLKLDKEVELDGNWIPNWFGETIWKVERFHTRHSFIVDISTRTCTCNFWELISIPCRHALSALGFRNQYPEDFVDDYYFKETYVTFYDFNISQINGQDMWPEVNIEEMLPPTYKKGLGMPKKLRRREHDEGPNKGRTQTSYCFINYGIHGNNARSCTSLVVDPEAQKRKKNQAKQNVARKSELRRSDKNKGS</sequence>
<evidence type="ECO:0000256" key="1">
    <source>
        <dbReference type="ARBA" id="ARBA00022723"/>
    </source>
</evidence>
<proteinExistence type="predicted"/>
<protein>
    <recommendedName>
        <fullName evidence="6">SWIM-type domain-containing protein</fullName>
    </recommendedName>
</protein>
<evidence type="ECO:0000256" key="5">
    <source>
        <dbReference type="SAM" id="MobiDB-lite"/>
    </source>
</evidence>
<feature type="region of interest" description="Disordered" evidence="5">
    <location>
        <begin position="385"/>
        <end position="413"/>
    </location>
</feature>
<dbReference type="PROSITE" id="PS50966">
    <property type="entry name" value="ZF_SWIM"/>
    <property type="match status" value="1"/>
</dbReference>
<dbReference type="Proteomes" id="UP001058974">
    <property type="component" value="Chromosome 4"/>
</dbReference>
<feature type="compositionally biased region" description="Basic and acidic residues" evidence="5">
    <location>
        <begin position="400"/>
        <end position="413"/>
    </location>
</feature>
<keyword evidence="1" id="KW-0479">Metal-binding</keyword>
<evidence type="ECO:0000313" key="7">
    <source>
        <dbReference type="EMBL" id="KAI5416382.1"/>
    </source>
</evidence>
<keyword evidence="3" id="KW-0862">Zinc</keyword>
<dbReference type="GO" id="GO:0008270">
    <property type="term" value="F:zinc ion binding"/>
    <property type="evidence" value="ECO:0007669"/>
    <property type="project" value="UniProtKB-KW"/>
</dbReference>
<comment type="caution">
    <text evidence="7">The sequence shown here is derived from an EMBL/GenBank/DDBJ whole genome shotgun (WGS) entry which is preliminary data.</text>
</comment>
<reference evidence="7 8" key="1">
    <citation type="journal article" date="2022" name="Nat. Genet.">
        <title>Improved pea reference genome and pan-genome highlight genomic features and evolutionary characteristics.</title>
        <authorList>
            <person name="Yang T."/>
            <person name="Liu R."/>
            <person name="Luo Y."/>
            <person name="Hu S."/>
            <person name="Wang D."/>
            <person name="Wang C."/>
            <person name="Pandey M.K."/>
            <person name="Ge S."/>
            <person name="Xu Q."/>
            <person name="Li N."/>
            <person name="Li G."/>
            <person name="Huang Y."/>
            <person name="Saxena R.K."/>
            <person name="Ji Y."/>
            <person name="Li M."/>
            <person name="Yan X."/>
            <person name="He Y."/>
            <person name="Liu Y."/>
            <person name="Wang X."/>
            <person name="Xiang C."/>
            <person name="Varshney R.K."/>
            <person name="Ding H."/>
            <person name="Gao S."/>
            <person name="Zong X."/>
        </authorList>
    </citation>
    <scope>NUCLEOTIDE SEQUENCE [LARGE SCALE GENOMIC DNA]</scope>
    <source>
        <strain evidence="7 8">cv. Zhongwan 6</strain>
    </source>
</reference>
<dbReference type="AlphaFoldDB" id="A0A9D4X9W2"/>
<dbReference type="PANTHER" id="PTHR31973">
    <property type="entry name" value="POLYPROTEIN, PUTATIVE-RELATED"/>
    <property type="match status" value="1"/>
</dbReference>
<feature type="region of interest" description="Disordered" evidence="5">
    <location>
        <begin position="337"/>
        <end position="357"/>
    </location>
</feature>
<dbReference type="InterPro" id="IPR006564">
    <property type="entry name" value="Znf_PMZ"/>
</dbReference>
<gene>
    <name evidence="7" type="ORF">KIW84_041449</name>
</gene>
<accession>A0A9D4X9W2</accession>
<organism evidence="7 8">
    <name type="scientific">Pisum sativum</name>
    <name type="common">Garden pea</name>
    <name type="synonym">Lathyrus oleraceus</name>
    <dbReference type="NCBI Taxonomy" id="3888"/>
    <lineage>
        <taxon>Eukaryota</taxon>
        <taxon>Viridiplantae</taxon>
        <taxon>Streptophyta</taxon>
        <taxon>Embryophyta</taxon>
        <taxon>Tracheophyta</taxon>
        <taxon>Spermatophyta</taxon>
        <taxon>Magnoliopsida</taxon>
        <taxon>eudicotyledons</taxon>
        <taxon>Gunneridae</taxon>
        <taxon>Pentapetalae</taxon>
        <taxon>rosids</taxon>
        <taxon>fabids</taxon>
        <taxon>Fabales</taxon>
        <taxon>Fabaceae</taxon>
        <taxon>Papilionoideae</taxon>
        <taxon>50 kb inversion clade</taxon>
        <taxon>NPAAA clade</taxon>
        <taxon>Hologalegina</taxon>
        <taxon>IRL clade</taxon>
        <taxon>Fabeae</taxon>
        <taxon>Lathyrus</taxon>
    </lineage>
</organism>
<keyword evidence="8" id="KW-1185">Reference proteome</keyword>
<keyword evidence="2 4" id="KW-0863">Zinc-finger</keyword>
<dbReference type="PANTHER" id="PTHR31973:SF195">
    <property type="entry name" value="MUDR FAMILY TRANSPOSASE"/>
    <property type="match status" value="1"/>
</dbReference>
<evidence type="ECO:0000256" key="3">
    <source>
        <dbReference type="ARBA" id="ARBA00022833"/>
    </source>
</evidence>
<feature type="domain" description="SWIM-type" evidence="6">
    <location>
        <begin position="256"/>
        <end position="288"/>
    </location>
</feature>
<evidence type="ECO:0000313" key="8">
    <source>
        <dbReference type="Proteomes" id="UP001058974"/>
    </source>
</evidence>
<dbReference type="Gramene" id="Psat04G0144900-T1">
    <property type="protein sequence ID" value="KAI5416382.1"/>
    <property type="gene ID" value="KIW84_041449"/>
</dbReference>
<dbReference type="SMART" id="SM00575">
    <property type="entry name" value="ZnF_PMZ"/>
    <property type="match status" value="1"/>
</dbReference>
<evidence type="ECO:0000259" key="6">
    <source>
        <dbReference type="PROSITE" id="PS50966"/>
    </source>
</evidence>
<name>A0A9D4X9W2_PEA</name>